<dbReference type="OrthoDB" id="8800220at2"/>
<gene>
    <name evidence="2" type="ORF">DFQ15_11138</name>
</gene>
<keyword evidence="3" id="KW-1185">Reference proteome</keyword>
<evidence type="ECO:0000313" key="3">
    <source>
        <dbReference type="Proteomes" id="UP000247540"/>
    </source>
</evidence>
<reference evidence="2 3" key="1">
    <citation type="submission" date="2018-06" db="EMBL/GenBank/DDBJ databases">
        <title>Genomic Encyclopedia of Type Strains, Phase III (KMG-III): the genomes of soil and plant-associated and newly described type strains.</title>
        <authorList>
            <person name="Whitman W."/>
        </authorList>
    </citation>
    <scope>NUCLEOTIDE SEQUENCE [LARGE SCALE GENOMIC DNA]</scope>
    <source>
        <strain evidence="2 3">CECT 7646</strain>
    </source>
</reference>
<name>A0A318SGE1_9BURK</name>
<accession>A0A318SGE1</accession>
<protein>
    <submittedName>
        <fullName evidence="2">Uncharacterized protein</fullName>
    </submittedName>
</protein>
<dbReference type="Proteomes" id="UP000247540">
    <property type="component" value="Unassembled WGS sequence"/>
</dbReference>
<sequence>MPDLISKIAGQFDITRLNADHPLGQTQLTPSLPSSAIVPELPPLGSRRQVEAVTRPRVDVGIDRLAAKGGAALGSPTVPGTAPSTSISPADLPPVLKAMTQARPQLSLLVPEIFGSRTEATELLAETLSRLDVPRAQEEVPNLASAPVVLLTLALAAASGRNADDALQGLQVLQYLNLIEDIADAWRQRTANIGPDAAEPYRPPDMDTATATAWQTLTALASTPTGLPLCQLLLQRPIEASQLLDVSLMLKAAAVAATEAGIGLDPIALLRLPSTGRTLAGEALLCAAARLAGDLAAAAPHSWALGAVRNDLMSDGPGSDFAVINDRLMKMGRWVERATSDRETPLRHPMRAKSPFRALHHGVQQVDRGASIGHHKVLRDQAVLTAASNLRDHLVTTPPPAASSLTIVPTALLRSAVLEHCLADADARGLERAGFDTAALKNIVARMSERLTLPDETPATAAARLLALPEVQALASLRLDAATLSSWTGDARRAKDEGQPASTSGDMAPGPLDIAHAALQTARDEALGRDTRVADINRETVRSALQDIVQNIEGSGRLRLSAGGISGIGLRQITATISALASALFLRGRVDAQLQQGRQAVFEIAMAPFDAEIMLATQRQSKRNIGLGGFIGPDLGAGKIGINVDANLWISEHNQLAGITLRLPRVGRPMSTLRDEFSRLVDHLLDGSTGGSAMAAPLNTATTRATATTADVEAAGPGAHPLLRQLLQAFPDLTVNQIANGGDSRRRHSIGVDLAGAIGAGWFKATSSLGGYAEGQRDVTRHYADASGRMRLVRSVKGEIDSAGMAARAALGAGPAVANATGNYGNAHLHVMGLPIGLGAERIFGGGFDRNDRMYEDGRLHPLSFVEREFYDLDEFLENLKHEVPAWLTAGAPPERLQQLLDEIKTYAQPTHTFSTRWIVTPEMKARDDAYRSTIALLELLPHSGDTVAALREAVEAHWHDRQCMQPYSMRAYDRQLRQRTRGVDLVAHLAAVDSAEASHIDNRLDVKPRTQVARQAPVNPFPPMWSPPLRALLPSMASPYCTSGDNMAPPSNAMAAARVFPADGMDLQRCIEELQQQRSTRAAKVTRNANLPV</sequence>
<organism evidence="2 3">
    <name type="scientific">Xylophilus ampelinus</name>
    <dbReference type="NCBI Taxonomy" id="54067"/>
    <lineage>
        <taxon>Bacteria</taxon>
        <taxon>Pseudomonadati</taxon>
        <taxon>Pseudomonadota</taxon>
        <taxon>Betaproteobacteria</taxon>
        <taxon>Burkholderiales</taxon>
        <taxon>Xylophilus</taxon>
    </lineage>
</organism>
<feature type="region of interest" description="Disordered" evidence="1">
    <location>
        <begin position="488"/>
        <end position="510"/>
    </location>
</feature>
<evidence type="ECO:0000313" key="2">
    <source>
        <dbReference type="EMBL" id="PYE77894.1"/>
    </source>
</evidence>
<dbReference type="AlphaFoldDB" id="A0A318SGE1"/>
<dbReference type="RefSeq" id="WP_146228699.1">
    <property type="nucleotide sequence ID" value="NZ_JAMOFZ010000011.1"/>
</dbReference>
<evidence type="ECO:0000256" key="1">
    <source>
        <dbReference type="SAM" id="MobiDB-lite"/>
    </source>
</evidence>
<dbReference type="EMBL" id="QJTC01000011">
    <property type="protein sequence ID" value="PYE77894.1"/>
    <property type="molecule type" value="Genomic_DNA"/>
</dbReference>
<proteinExistence type="predicted"/>
<comment type="caution">
    <text evidence="2">The sequence shown here is derived from an EMBL/GenBank/DDBJ whole genome shotgun (WGS) entry which is preliminary data.</text>
</comment>